<comment type="caution">
    <text evidence="2">The sequence shown here is derived from an EMBL/GenBank/DDBJ whole genome shotgun (WGS) entry which is preliminary data.</text>
</comment>
<dbReference type="AlphaFoldDB" id="A0AAV2QQT2"/>
<evidence type="ECO:0000256" key="1">
    <source>
        <dbReference type="SAM" id="MobiDB-lite"/>
    </source>
</evidence>
<dbReference type="EMBL" id="CAXKWB010009923">
    <property type="protein sequence ID" value="CAL4096305.1"/>
    <property type="molecule type" value="Genomic_DNA"/>
</dbReference>
<dbReference type="Gene3D" id="2.170.270.10">
    <property type="entry name" value="SET domain"/>
    <property type="match status" value="1"/>
</dbReference>
<proteinExistence type="predicted"/>
<feature type="compositionally biased region" description="Polar residues" evidence="1">
    <location>
        <begin position="49"/>
        <end position="64"/>
    </location>
</feature>
<reference evidence="2 3" key="1">
    <citation type="submission" date="2024-05" db="EMBL/GenBank/DDBJ databases">
        <authorList>
            <person name="Wallberg A."/>
        </authorList>
    </citation>
    <scope>NUCLEOTIDE SEQUENCE [LARGE SCALE GENOMIC DNA]</scope>
</reference>
<feature type="region of interest" description="Disordered" evidence="1">
    <location>
        <begin position="45"/>
        <end position="64"/>
    </location>
</feature>
<evidence type="ECO:0000313" key="3">
    <source>
        <dbReference type="Proteomes" id="UP001497623"/>
    </source>
</evidence>
<name>A0AAV2QQT2_MEGNR</name>
<evidence type="ECO:0000313" key="2">
    <source>
        <dbReference type="EMBL" id="CAL4096305.1"/>
    </source>
</evidence>
<protein>
    <submittedName>
        <fullName evidence="2">Uncharacterized protein</fullName>
    </submittedName>
</protein>
<organism evidence="2 3">
    <name type="scientific">Meganyctiphanes norvegica</name>
    <name type="common">Northern krill</name>
    <name type="synonym">Thysanopoda norvegica</name>
    <dbReference type="NCBI Taxonomy" id="48144"/>
    <lineage>
        <taxon>Eukaryota</taxon>
        <taxon>Metazoa</taxon>
        <taxon>Ecdysozoa</taxon>
        <taxon>Arthropoda</taxon>
        <taxon>Crustacea</taxon>
        <taxon>Multicrustacea</taxon>
        <taxon>Malacostraca</taxon>
        <taxon>Eumalacostraca</taxon>
        <taxon>Eucarida</taxon>
        <taxon>Euphausiacea</taxon>
        <taxon>Euphausiidae</taxon>
        <taxon>Meganyctiphanes</taxon>
    </lineage>
</organism>
<gene>
    <name evidence="2" type="ORF">MNOR_LOCUS15687</name>
</gene>
<dbReference type="InterPro" id="IPR046341">
    <property type="entry name" value="SET_dom_sf"/>
</dbReference>
<keyword evidence="3" id="KW-1185">Reference proteome</keyword>
<feature type="non-terminal residue" evidence="2">
    <location>
        <position position="292"/>
    </location>
</feature>
<dbReference type="Proteomes" id="UP001497623">
    <property type="component" value="Unassembled WGS sequence"/>
</dbReference>
<accession>A0AAV2QQT2</accession>
<sequence length="292" mass="33326">MHRHYIDVTPPTTTSDRCDAQFKMERLSCEKNRKFVTFISKKTMETSKSETVQNHGDTSTGKGNLSMSDLVADFESLCKASDDNISGQSENNNIEKKQKYISDRLPKVKNCELNNELEINKENKSASLEEYEVNSTQNALKKHNYKTESLENKSGNNEELKNLIDSERTSRYPKRKIQRKRFIRHLGPQDFQKAEGIYCIFCKRRYYTMCITHPLTLIKNVNVTRDGSVTDRIHKSAPFPLKVTKSLIPGAGEGVLTTHDLPPGLVFGPYEGVIVPHVTEENETGYGWEINE</sequence>